<dbReference type="AlphaFoldDB" id="A0A9Q3S3Q1"/>
<keyword evidence="5 9" id="KW-0479">Metal-binding</keyword>
<dbReference type="Gene3D" id="1.10.760.10">
    <property type="entry name" value="Cytochrome c-like domain"/>
    <property type="match status" value="1"/>
</dbReference>
<gene>
    <name evidence="12" type="ORF">KUV31_12825</name>
</gene>
<evidence type="ECO:0000256" key="10">
    <source>
        <dbReference type="SAM" id="Phobius"/>
    </source>
</evidence>
<evidence type="ECO:0000256" key="7">
    <source>
        <dbReference type="ARBA" id="ARBA00023004"/>
    </source>
</evidence>
<evidence type="ECO:0000256" key="9">
    <source>
        <dbReference type="PIRSR" id="PIRSR602326-1"/>
    </source>
</evidence>
<evidence type="ECO:0000256" key="2">
    <source>
        <dbReference type="ARBA" id="ARBA00016165"/>
    </source>
</evidence>
<evidence type="ECO:0000259" key="11">
    <source>
        <dbReference type="PROSITE" id="PS51007"/>
    </source>
</evidence>
<keyword evidence="8 10" id="KW-0472">Membrane</keyword>
<accession>A0A9Q3S3Q1</accession>
<evidence type="ECO:0000256" key="6">
    <source>
        <dbReference type="ARBA" id="ARBA00022989"/>
    </source>
</evidence>
<feature type="domain" description="Cytochrome c" evidence="11">
    <location>
        <begin position="64"/>
        <end position="171"/>
    </location>
</feature>
<dbReference type="PRINTS" id="PR00603">
    <property type="entry name" value="CYTOCHROMEC1"/>
</dbReference>
<evidence type="ECO:0000256" key="4">
    <source>
        <dbReference type="ARBA" id="ARBA00022692"/>
    </source>
</evidence>
<dbReference type="InterPro" id="IPR009056">
    <property type="entry name" value="Cyt_c-like_dom"/>
</dbReference>
<protein>
    <recommendedName>
        <fullName evidence="2">Cytochrome c1</fullName>
    </recommendedName>
</protein>
<dbReference type="GO" id="GO:0016020">
    <property type="term" value="C:membrane"/>
    <property type="evidence" value="ECO:0007669"/>
    <property type="project" value="UniProtKB-SubCell"/>
</dbReference>
<sequence length="282" mass="30665">MLKLLSVRLVAMAVGLVFAVAALWALVVGVIALATEEPVPHAPYEKPNDYDWSFSGPFGKWDQQQLQRGLKVYDEVCAACHSLKFVAFRDLEQLGYSEAQVKAYAAAKQVPGIDPNTGEATMRPGLPTDYFPSPYPNNVAAAAANNNAIPPDLSLMTKARGDGVNYVASLLTGYQEPSAELLAEYPEAAPGPGLYHNSYFPNLNLAMAPPLTTDGQVTYDDGTEATIEQMSTDVAAFLAWTAEPSMIKRKQTGWPVMIFLLFATILAYMSKKQIWAAVKPKK</sequence>
<keyword evidence="6 10" id="KW-1133">Transmembrane helix</keyword>
<feature type="transmembrane region" description="Helical" evidence="10">
    <location>
        <begin position="252"/>
        <end position="269"/>
    </location>
</feature>
<dbReference type="Pfam" id="PF02167">
    <property type="entry name" value="Cytochrom_C1"/>
    <property type="match status" value="1"/>
</dbReference>
<comment type="subcellular location">
    <subcellularLocation>
        <location evidence="1">Membrane</location>
    </subcellularLocation>
</comment>
<comment type="caution">
    <text evidence="12">The sequence shown here is derived from an EMBL/GenBank/DDBJ whole genome shotgun (WGS) entry which is preliminary data.</text>
</comment>
<dbReference type="Proteomes" id="UP000824927">
    <property type="component" value="Unassembled WGS sequence"/>
</dbReference>
<dbReference type="RefSeq" id="WP_221427379.1">
    <property type="nucleotide sequence ID" value="NZ_JAHVKP010000001.1"/>
</dbReference>
<dbReference type="PANTHER" id="PTHR10266">
    <property type="entry name" value="CYTOCHROME C1"/>
    <property type="match status" value="1"/>
</dbReference>
<evidence type="ECO:0000256" key="3">
    <source>
        <dbReference type="ARBA" id="ARBA00022617"/>
    </source>
</evidence>
<evidence type="ECO:0000313" key="12">
    <source>
        <dbReference type="EMBL" id="MBY6219225.1"/>
    </source>
</evidence>
<dbReference type="PROSITE" id="PS51007">
    <property type="entry name" value="CYTC"/>
    <property type="match status" value="1"/>
</dbReference>
<feature type="binding site" description="covalent" evidence="9">
    <location>
        <position position="81"/>
    </location>
    <ligand>
        <name>heme c</name>
        <dbReference type="ChEBI" id="CHEBI:61717"/>
    </ligand>
</feature>
<name>A0A9Q3S3Q1_9SPHN</name>
<dbReference type="SUPFAM" id="SSF46626">
    <property type="entry name" value="Cytochrome c"/>
    <property type="match status" value="1"/>
</dbReference>
<comment type="cofactor">
    <cofactor evidence="9">
        <name>heme c</name>
        <dbReference type="ChEBI" id="CHEBI:61717"/>
    </cofactor>
    <text evidence="9">Binds 1 heme c group covalently per subunit.</text>
</comment>
<dbReference type="GO" id="GO:0046872">
    <property type="term" value="F:metal ion binding"/>
    <property type="evidence" value="ECO:0007669"/>
    <property type="project" value="UniProtKB-KW"/>
</dbReference>
<keyword evidence="4 10" id="KW-0812">Transmembrane</keyword>
<dbReference type="PANTHER" id="PTHR10266:SF3">
    <property type="entry name" value="CYTOCHROME C1, HEME PROTEIN, MITOCHONDRIAL"/>
    <property type="match status" value="1"/>
</dbReference>
<keyword evidence="7 9" id="KW-0408">Iron</keyword>
<dbReference type="Gene3D" id="1.20.5.100">
    <property type="entry name" value="Cytochrome c1, transmembrane anchor, C-terminal"/>
    <property type="match status" value="1"/>
</dbReference>
<feature type="binding site" description="covalent" evidence="9">
    <location>
        <position position="77"/>
    </location>
    <ligand>
        <name>heme c</name>
        <dbReference type="ChEBI" id="CHEBI:61717"/>
    </ligand>
</feature>
<feature type="binding site" description="covalent" evidence="9">
    <location>
        <position position="80"/>
    </location>
    <ligand>
        <name>heme c</name>
        <dbReference type="ChEBI" id="CHEBI:61717"/>
    </ligand>
</feature>
<evidence type="ECO:0000256" key="5">
    <source>
        <dbReference type="ARBA" id="ARBA00022723"/>
    </source>
</evidence>
<keyword evidence="3 9" id="KW-0349">Heme</keyword>
<dbReference type="GO" id="GO:0020037">
    <property type="term" value="F:heme binding"/>
    <property type="evidence" value="ECO:0007669"/>
    <property type="project" value="InterPro"/>
</dbReference>
<reference evidence="12" key="1">
    <citation type="submission" date="2021-06" db="EMBL/GenBank/DDBJ databases">
        <title>50 bacteria genomes isolated from Dapeng, Shenzhen, China.</title>
        <authorList>
            <person name="Zheng W."/>
            <person name="Yu S."/>
            <person name="Huang Y."/>
        </authorList>
    </citation>
    <scope>NUCLEOTIDE SEQUENCE</scope>
    <source>
        <strain evidence="12">DP4N28-2</strain>
    </source>
</reference>
<dbReference type="EMBL" id="JAHVKP010000001">
    <property type="protein sequence ID" value="MBY6219225.1"/>
    <property type="molecule type" value="Genomic_DNA"/>
</dbReference>
<dbReference type="InterPro" id="IPR036909">
    <property type="entry name" value="Cyt_c-like_dom_sf"/>
</dbReference>
<organism evidence="12 13">
    <name type="scientific">Qipengyuania aquimaris</name>
    <dbReference type="NCBI Taxonomy" id="255984"/>
    <lineage>
        <taxon>Bacteria</taxon>
        <taxon>Pseudomonadati</taxon>
        <taxon>Pseudomonadota</taxon>
        <taxon>Alphaproteobacteria</taxon>
        <taxon>Sphingomonadales</taxon>
        <taxon>Erythrobacteraceae</taxon>
        <taxon>Qipengyuania</taxon>
    </lineage>
</organism>
<proteinExistence type="predicted"/>
<feature type="binding site" description="covalent" evidence="9">
    <location>
        <position position="207"/>
    </location>
    <ligand>
        <name>heme c</name>
        <dbReference type="ChEBI" id="CHEBI:61717"/>
    </ligand>
</feature>
<dbReference type="InterPro" id="IPR002326">
    <property type="entry name" value="Cyt_c1"/>
</dbReference>
<evidence type="ECO:0000256" key="1">
    <source>
        <dbReference type="ARBA" id="ARBA00004370"/>
    </source>
</evidence>
<dbReference type="GO" id="GO:0009055">
    <property type="term" value="F:electron transfer activity"/>
    <property type="evidence" value="ECO:0007669"/>
    <property type="project" value="InterPro"/>
</dbReference>
<evidence type="ECO:0000256" key="8">
    <source>
        <dbReference type="ARBA" id="ARBA00023136"/>
    </source>
</evidence>
<evidence type="ECO:0000313" key="13">
    <source>
        <dbReference type="Proteomes" id="UP000824927"/>
    </source>
</evidence>